<dbReference type="Gene3D" id="1.10.532.10">
    <property type="entry name" value="STAT transcription factor, N-terminal domain"/>
    <property type="match status" value="1"/>
</dbReference>
<dbReference type="GO" id="GO:0003700">
    <property type="term" value="F:DNA-binding transcription factor activity"/>
    <property type="evidence" value="ECO:0007669"/>
    <property type="project" value="InterPro"/>
</dbReference>
<feature type="compositionally biased region" description="Low complexity" evidence="2">
    <location>
        <begin position="130"/>
        <end position="142"/>
    </location>
</feature>
<dbReference type="Ensembl" id="ENSTMTT00000026272.1">
    <property type="protein sequence ID" value="ENSTMTP00000025364.1"/>
    <property type="gene ID" value="ENSTMTG00000018495.1"/>
</dbReference>
<feature type="region of interest" description="Disordered" evidence="2">
    <location>
        <begin position="164"/>
        <end position="208"/>
    </location>
</feature>
<dbReference type="GO" id="GO:0007165">
    <property type="term" value="P:signal transduction"/>
    <property type="evidence" value="ECO:0007669"/>
    <property type="project" value="InterPro"/>
</dbReference>
<dbReference type="Pfam" id="PF02865">
    <property type="entry name" value="STAT_int"/>
    <property type="match status" value="1"/>
</dbReference>
<evidence type="ECO:0000313" key="4">
    <source>
        <dbReference type="Ensembl" id="ENSTMTP00000025364.1"/>
    </source>
</evidence>
<dbReference type="Proteomes" id="UP000472274">
    <property type="component" value="Unplaced"/>
</dbReference>
<sequence>MAQWQEVQQLENTYLEQVHQLYSEEHLPMDVRQYLAPWLEDQNWSRAAEPPAAEPHSAQAHMLFHTLLALLDDQYSRFGASEDDFVLKHNLRKSKLNLQANYQECPEQLANVIANLLREEKAILSRGLTAQQAAAQPPSSAPMETDRQQKIERRLAETRAAVQVGTARLSRMPPSPPGAGFEPATRWLHAPGASRQPGCAHAPGTPCP</sequence>
<organism evidence="4 5">
    <name type="scientific">Terrapene triunguis</name>
    <name type="common">Three-toed box turtle</name>
    <dbReference type="NCBI Taxonomy" id="2587831"/>
    <lineage>
        <taxon>Eukaryota</taxon>
        <taxon>Metazoa</taxon>
        <taxon>Chordata</taxon>
        <taxon>Craniata</taxon>
        <taxon>Vertebrata</taxon>
        <taxon>Euteleostomi</taxon>
        <taxon>Archelosauria</taxon>
        <taxon>Testudinata</taxon>
        <taxon>Testudines</taxon>
        <taxon>Cryptodira</taxon>
        <taxon>Durocryptodira</taxon>
        <taxon>Testudinoidea</taxon>
        <taxon>Emydidae</taxon>
        <taxon>Terrapene</taxon>
    </lineage>
</organism>
<proteinExistence type="predicted"/>
<reference evidence="4" key="2">
    <citation type="submission" date="2025-09" db="UniProtKB">
        <authorList>
            <consortium name="Ensembl"/>
        </authorList>
    </citation>
    <scope>IDENTIFICATION</scope>
</reference>
<evidence type="ECO:0000256" key="1">
    <source>
        <dbReference type="ARBA" id="ARBA00022999"/>
    </source>
</evidence>
<feature type="domain" description="STAT transcription factor protein interaction" evidence="3">
    <location>
        <begin position="2"/>
        <end position="133"/>
    </location>
</feature>
<dbReference type="SMART" id="SM00964">
    <property type="entry name" value="STAT_int"/>
    <property type="match status" value="1"/>
</dbReference>
<dbReference type="SUPFAM" id="SSF48092">
    <property type="entry name" value="Transcription factor STAT-4 N-domain"/>
    <property type="match status" value="1"/>
</dbReference>
<dbReference type="InterPro" id="IPR013799">
    <property type="entry name" value="STAT_TF_prot_interaction"/>
</dbReference>
<protein>
    <recommendedName>
        <fullName evidence="3">STAT transcription factor protein interaction domain-containing protein</fullName>
    </recommendedName>
</protein>
<dbReference type="InterPro" id="IPR036535">
    <property type="entry name" value="STAT_N_sf"/>
</dbReference>
<keyword evidence="1" id="KW-0727">SH2 domain</keyword>
<dbReference type="InterPro" id="IPR001217">
    <property type="entry name" value="STAT"/>
</dbReference>
<evidence type="ECO:0000313" key="5">
    <source>
        <dbReference type="Proteomes" id="UP000472274"/>
    </source>
</evidence>
<dbReference type="PANTHER" id="PTHR11801">
    <property type="entry name" value="SIGNAL TRANSDUCER AND ACTIVATOR OF TRANSCRIPTION"/>
    <property type="match status" value="1"/>
</dbReference>
<feature type="region of interest" description="Disordered" evidence="2">
    <location>
        <begin position="128"/>
        <end position="149"/>
    </location>
</feature>
<dbReference type="GeneTree" id="ENSGT01050000244905"/>
<dbReference type="AlphaFoldDB" id="A0A674K203"/>
<name>A0A674K203_9SAUR</name>
<evidence type="ECO:0000256" key="2">
    <source>
        <dbReference type="SAM" id="MobiDB-lite"/>
    </source>
</evidence>
<accession>A0A674K203</accession>
<dbReference type="InParanoid" id="A0A674K203"/>
<keyword evidence="5" id="KW-1185">Reference proteome</keyword>
<evidence type="ECO:0000259" key="3">
    <source>
        <dbReference type="SMART" id="SM00964"/>
    </source>
</evidence>
<reference evidence="4" key="1">
    <citation type="submission" date="2025-08" db="UniProtKB">
        <authorList>
            <consortium name="Ensembl"/>
        </authorList>
    </citation>
    <scope>IDENTIFICATION</scope>
</reference>